<dbReference type="AlphaFoldDB" id="A0A915J838"/>
<reference evidence="2" key="1">
    <citation type="submission" date="2022-11" db="UniProtKB">
        <authorList>
            <consortium name="WormBaseParasite"/>
        </authorList>
    </citation>
    <scope>IDENTIFICATION</scope>
</reference>
<evidence type="ECO:0000313" key="2">
    <source>
        <dbReference type="WBParaSite" id="nRc.2.0.1.t21913-RA"/>
    </source>
</evidence>
<dbReference type="WBParaSite" id="nRc.2.0.1.t21913-RA">
    <property type="protein sequence ID" value="nRc.2.0.1.t21913-RA"/>
    <property type="gene ID" value="nRc.2.0.1.g21913"/>
</dbReference>
<protein>
    <submittedName>
        <fullName evidence="2">Uncharacterized protein</fullName>
    </submittedName>
</protein>
<evidence type="ECO:0000313" key="1">
    <source>
        <dbReference type="Proteomes" id="UP000887565"/>
    </source>
</evidence>
<keyword evidence="1" id="KW-1185">Reference proteome</keyword>
<proteinExistence type="predicted"/>
<dbReference type="Proteomes" id="UP000887565">
    <property type="component" value="Unplaced"/>
</dbReference>
<accession>A0A915J838</accession>
<sequence length="48" mass="5889">MQIFFIAWTKIHNIKRPNEHNQFSLFIWNLAHKLDEIGRSIELFFEKS</sequence>
<name>A0A915J838_ROMCU</name>
<organism evidence="1 2">
    <name type="scientific">Romanomermis culicivorax</name>
    <name type="common">Nematode worm</name>
    <dbReference type="NCBI Taxonomy" id="13658"/>
    <lineage>
        <taxon>Eukaryota</taxon>
        <taxon>Metazoa</taxon>
        <taxon>Ecdysozoa</taxon>
        <taxon>Nematoda</taxon>
        <taxon>Enoplea</taxon>
        <taxon>Dorylaimia</taxon>
        <taxon>Mermithida</taxon>
        <taxon>Mermithoidea</taxon>
        <taxon>Mermithidae</taxon>
        <taxon>Romanomermis</taxon>
    </lineage>
</organism>